<feature type="region of interest" description="Disordered" evidence="1">
    <location>
        <begin position="143"/>
        <end position="163"/>
    </location>
</feature>
<keyword evidence="3" id="KW-1185">Reference proteome</keyword>
<sequence>MDVKMRPGSAVRGVTWRHAIYQMRIPTDIMDRGVIQAQGARKQLDAGTGQQRMVEAIKLVLVMERALPILPIVRSIKQRRWGRGLCVDIAGSVLYLFSQYKWNVKSTLQLGVGQCSIIQSSSAHPNKPAVNPQVPFQLSQLGSDRGSAKLSPHRPVSKPQARSRARGVFLVPTSKLVCSRRIGVRRQV</sequence>
<name>A0A8G1VU64_9EURO</name>
<dbReference type="RefSeq" id="XP_040796809.1">
    <property type="nucleotide sequence ID" value="XM_040940096.1"/>
</dbReference>
<evidence type="ECO:0000256" key="1">
    <source>
        <dbReference type="SAM" id="MobiDB-lite"/>
    </source>
</evidence>
<evidence type="ECO:0000313" key="3">
    <source>
        <dbReference type="Proteomes" id="UP000249789"/>
    </source>
</evidence>
<gene>
    <name evidence="2" type="ORF">BO72DRAFT_256904</name>
</gene>
<reference evidence="2 3" key="1">
    <citation type="submission" date="2018-02" db="EMBL/GenBank/DDBJ databases">
        <title>The genomes of Aspergillus section Nigri reveals drivers in fungal speciation.</title>
        <authorList>
            <consortium name="DOE Joint Genome Institute"/>
            <person name="Vesth T.C."/>
            <person name="Nybo J."/>
            <person name="Theobald S."/>
            <person name="Brandl J."/>
            <person name="Frisvad J.C."/>
            <person name="Nielsen K.F."/>
            <person name="Lyhne E.K."/>
            <person name="Kogle M.E."/>
            <person name="Kuo A."/>
            <person name="Riley R."/>
            <person name="Clum A."/>
            <person name="Nolan M."/>
            <person name="Lipzen A."/>
            <person name="Salamov A."/>
            <person name="Henrissat B."/>
            <person name="Wiebenga A."/>
            <person name="De vries R.P."/>
            <person name="Grigoriev I.V."/>
            <person name="Mortensen U.H."/>
            <person name="Andersen M.R."/>
            <person name="Baker S.E."/>
        </authorList>
    </citation>
    <scope>NUCLEOTIDE SEQUENCE [LARGE SCALE GENOMIC DNA]</scope>
    <source>
        <strain evidence="2 3">CBS 313.89</strain>
    </source>
</reference>
<proteinExistence type="predicted"/>
<dbReference type="AlphaFoldDB" id="A0A8G1VU64"/>
<protein>
    <submittedName>
        <fullName evidence="2">Uncharacterized protein</fullName>
    </submittedName>
</protein>
<dbReference type="GeneID" id="63857429"/>
<organism evidence="2 3">
    <name type="scientific">Aspergillus fijiensis CBS 313.89</name>
    <dbReference type="NCBI Taxonomy" id="1448319"/>
    <lineage>
        <taxon>Eukaryota</taxon>
        <taxon>Fungi</taxon>
        <taxon>Dikarya</taxon>
        <taxon>Ascomycota</taxon>
        <taxon>Pezizomycotina</taxon>
        <taxon>Eurotiomycetes</taxon>
        <taxon>Eurotiomycetidae</taxon>
        <taxon>Eurotiales</taxon>
        <taxon>Aspergillaceae</taxon>
        <taxon>Aspergillus</taxon>
    </lineage>
</organism>
<dbReference type="VEuPathDB" id="FungiDB:BO72DRAFT_256904"/>
<dbReference type="OrthoDB" id="10622815at2759"/>
<evidence type="ECO:0000313" key="2">
    <source>
        <dbReference type="EMBL" id="RAK72797.1"/>
    </source>
</evidence>
<dbReference type="Proteomes" id="UP000249789">
    <property type="component" value="Unassembled WGS sequence"/>
</dbReference>
<accession>A0A8G1VU64</accession>
<feature type="compositionally biased region" description="Basic residues" evidence="1">
    <location>
        <begin position="151"/>
        <end position="163"/>
    </location>
</feature>
<dbReference type="EMBL" id="KZ824688">
    <property type="protein sequence ID" value="RAK72797.1"/>
    <property type="molecule type" value="Genomic_DNA"/>
</dbReference>